<keyword evidence="3" id="KW-1185">Reference proteome</keyword>
<comment type="caution">
    <text evidence="2">The sequence shown here is derived from an EMBL/GenBank/DDBJ whole genome shotgun (WGS) entry which is preliminary data.</text>
</comment>
<dbReference type="Proteomes" id="UP001168821">
    <property type="component" value="Unassembled WGS sequence"/>
</dbReference>
<evidence type="ECO:0000313" key="2">
    <source>
        <dbReference type="EMBL" id="KAJ3665953.1"/>
    </source>
</evidence>
<proteinExistence type="predicted"/>
<keyword evidence="1" id="KW-0812">Transmembrane</keyword>
<sequence length="117" mass="13689">MEELPVRRLGIFGQSGGTFMAITRSTWFWLFQSSPLVIFAITSGSPVMGFNRFIDDYRLFWKFGCTAGSTCRGENSRQRSVLSSNWIFFSMELRKPKDPKIPRRLTVNRYNKYHPHQ</sequence>
<accession>A0AA38IZ30</accession>
<keyword evidence="1" id="KW-0472">Membrane</keyword>
<gene>
    <name evidence="2" type="ORF">Zmor_001415</name>
</gene>
<protein>
    <submittedName>
        <fullName evidence="2">Uncharacterized protein</fullName>
    </submittedName>
</protein>
<organism evidence="2 3">
    <name type="scientific">Zophobas morio</name>
    <dbReference type="NCBI Taxonomy" id="2755281"/>
    <lineage>
        <taxon>Eukaryota</taxon>
        <taxon>Metazoa</taxon>
        <taxon>Ecdysozoa</taxon>
        <taxon>Arthropoda</taxon>
        <taxon>Hexapoda</taxon>
        <taxon>Insecta</taxon>
        <taxon>Pterygota</taxon>
        <taxon>Neoptera</taxon>
        <taxon>Endopterygota</taxon>
        <taxon>Coleoptera</taxon>
        <taxon>Polyphaga</taxon>
        <taxon>Cucujiformia</taxon>
        <taxon>Tenebrionidae</taxon>
        <taxon>Zophobas</taxon>
    </lineage>
</organism>
<keyword evidence="1" id="KW-1133">Transmembrane helix</keyword>
<dbReference type="AlphaFoldDB" id="A0AA38IZ30"/>
<feature type="transmembrane region" description="Helical" evidence="1">
    <location>
        <begin position="27"/>
        <end position="50"/>
    </location>
</feature>
<reference evidence="2" key="1">
    <citation type="journal article" date="2023" name="G3 (Bethesda)">
        <title>Whole genome assemblies of Zophobas morio and Tenebrio molitor.</title>
        <authorList>
            <person name="Kaur S."/>
            <person name="Stinson S.A."/>
            <person name="diCenzo G.C."/>
        </authorList>
    </citation>
    <scope>NUCLEOTIDE SEQUENCE</scope>
    <source>
        <strain evidence="2">QUZm001</strain>
    </source>
</reference>
<dbReference type="EMBL" id="JALNTZ010000001">
    <property type="protein sequence ID" value="KAJ3665953.1"/>
    <property type="molecule type" value="Genomic_DNA"/>
</dbReference>
<evidence type="ECO:0000313" key="3">
    <source>
        <dbReference type="Proteomes" id="UP001168821"/>
    </source>
</evidence>
<name>A0AA38IZ30_9CUCU</name>
<evidence type="ECO:0000256" key="1">
    <source>
        <dbReference type="SAM" id="Phobius"/>
    </source>
</evidence>